<evidence type="ECO:0000259" key="3">
    <source>
        <dbReference type="Pfam" id="PF14805"/>
    </source>
</evidence>
<name>A0A271J4L1_9BACT</name>
<feature type="region of interest" description="Disordered" evidence="2">
    <location>
        <begin position="1"/>
        <end position="20"/>
    </location>
</feature>
<dbReference type="AlphaFoldDB" id="A0A271J4L1"/>
<dbReference type="InterPro" id="IPR050179">
    <property type="entry name" value="Trans_hexapeptide_repeat"/>
</dbReference>
<dbReference type="RefSeq" id="WP_095511663.1">
    <property type="nucleotide sequence ID" value="NZ_MQWD01000001.1"/>
</dbReference>
<dbReference type="InterPro" id="IPR023180">
    <property type="entry name" value="THP_succinylTrfase_dom1"/>
</dbReference>
<dbReference type="InterPro" id="IPR011004">
    <property type="entry name" value="Trimer_LpxA-like_sf"/>
</dbReference>
<feature type="domain" description="Tetrahydrodipicolinate-N-succinyltransferase chain A" evidence="3">
    <location>
        <begin position="16"/>
        <end position="65"/>
    </location>
</feature>
<dbReference type="NCBIfam" id="NF008808">
    <property type="entry name" value="PRK11830.1"/>
    <property type="match status" value="1"/>
</dbReference>
<evidence type="ECO:0000256" key="2">
    <source>
        <dbReference type="SAM" id="MobiDB-lite"/>
    </source>
</evidence>
<dbReference type="InterPro" id="IPR001451">
    <property type="entry name" value="Hexapep"/>
</dbReference>
<gene>
    <name evidence="4" type="ORF">BSZ37_16875</name>
</gene>
<proteinExistence type="inferred from homology"/>
<dbReference type="Gene3D" id="1.10.166.10">
    <property type="entry name" value="Tetrahydrodipicolinate-N-succinyltransferase, N-terminal domain"/>
    <property type="match status" value="1"/>
</dbReference>
<evidence type="ECO:0000313" key="4">
    <source>
        <dbReference type="EMBL" id="PAP77994.1"/>
    </source>
</evidence>
<reference evidence="4 5" key="1">
    <citation type="submission" date="2016-11" db="EMBL/GenBank/DDBJ databases">
        <title>Study of marine rhodopsin-containing bacteria.</title>
        <authorList>
            <person name="Yoshizawa S."/>
            <person name="Kumagai Y."/>
            <person name="Kogure K."/>
        </authorList>
    </citation>
    <scope>NUCLEOTIDE SEQUENCE [LARGE SCALE GENOMIC DNA]</scope>
    <source>
        <strain evidence="4 5">SAORIC-28</strain>
    </source>
</reference>
<accession>A0A271J4L1</accession>
<feature type="compositionally biased region" description="Basic and acidic residues" evidence="2">
    <location>
        <begin position="1"/>
        <end position="16"/>
    </location>
</feature>
<sequence>MPDLDALRSDIDRHAESPGPAARDAFERLLDALEAGEVRAAEKGDDGTWTANAWVKRGILLGFRLGEIVDQSVPGFAFFDKDTYPTQPVGLDGGVRIVPGGSTVRRGSYLAPGVVCMPPMYVNVGAYVGSGTMVDSHALVGSCGQIGERVHLSAAAQVGGVLEPIGAAPVVIEDDVFVGGGCGIYEGTVVREGAVLAAGVILTRSTRVYDLANETVLRATEAGPLEIPEGAVVVPGSRAVDSDFGRAHGLSLSAPCIVKYRDASTDASTTLEDALR</sequence>
<comment type="similarity">
    <text evidence="1">Belongs to the transferase hexapeptide repeat family.</text>
</comment>
<organism evidence="4 5">
    <name type="scientific">Rubrivirga marina</name>
    <dbReference type="NCBI Taxonomy" id="1196024"/>
    <lineage>
        <taxon>Bacteria</taxon>
        <taxon>Pseudomonadati</taxon>
        <taxon>Rhodothermota</taxon>
        <taxon>Rhodothermia</taxon>
        <taxon>Rhodothermales</taxon>
        <taxon>Rubricoccaceae</taxon>
        <taxon>Rubrivirga</taxon>
    </lineage>
</organism>
<dbReference type="Pfam" id="PF14602">
    <property type="entry name" value="Hexapep_2"/>
    <property type="match status" value="1"/>
</dbReference>
<protein>
    <submittedName>
        <fullName evidence="4">2,3,4,5-tetrahydropyridine-2,6-dicarboxylate N-succinyltransferase</fullName>
    </submittedName>
</protein>
<dbReference type="GO" id="GO:0016740">
    <property type="term" value="F:transferase activity"/>
    <property type="evidence" value="ECO:0007669"/>
    <property type="project" value="UniProtKB-KW"/>
</dbReference>
<dbReference type="CDD" id="cd03350">
    <property type="entry name" value="LbH_THP_succinylT"/>
    <property type="match status" value="1"/>
</dbReference>
<evidence type="ECO:0000256" key="1">
    <source>
        <dbReference type="ARBA" id="ARBA00007274"/>
    </source>
</evidence>
<keyword evidence="5" id="KW-1185">Reference proteome</keyword>
<dbReference type="InterPro" id="IPR037133">
    <property type="entry name" value="THP_succinylTrfase_N_sf"/>
</dbReference>
<dbReference type="PANTHER" id="PTHR43300">
    <property type="entry name" value="ACETYLTRANSFERASE"/>
    <property type="match status" value="1"/>
</dbReference>
<dbReference type="Gene3D" id="2.160.10.10">
    <property type="entry name" value="Hexapeptide repeat proteins"/>
    <property type="match status" value="1"/>
</dbReference>
<evidence type="ECO:0000313" key="5">
    <source>
        <dbReference type="Proteomes" id="UP000216339"/>
    </source>
</evidence>
<dbReference type="SUPFAM" id="SSF51161">
    <property type="entry name" value="Trimeric LpxA-like enzymes"/>
    <property type="match status" value="1"/>
</dbReference>
<keyword evidence="4" id="KW-0808">Transferase</keyword>
<dbReference type="PANTHER" id="PTHR43300:SF10">
    <property type="entry name" value="2,3,4,5-TETRAHYDROPYRIDINE-2,6-DICARBOXYLATE N-ACETYLTRANSFERASE"/>
    <property type="match status" value="1"/>
</dbReference>
<comment type="caution">
    <text evidence="4">The sequence shown here is derived from an EMBL/GenBank/DDBJ whole genome shotgun (WGS) entry which is preliminary data.</text>
</comment>
<dbReference type="EMBL" id="MQWD01000001">
    <property type="protein sequence ID" value="PAP77994.1"/>
    <property type="molecule type" value="Genomic_DNA"/>
</dbReference>
<dbReference type="Proteomes" id="UP000216339">
    <property type="component" value="Unassembled WGS sequence"/>
</dbReference>
<dbReference type="Pfam" id="PF14805">
    <property type="entry name" value="THDPS_N_2"/>
    <property type="match status" value="1"/>
</dbReference>
<dbReference type="OrthoDB" id="9775362at2"/>